<dbReference type="PANTHER" id="PTHR13395:SF6">
    <property type="entry name" value="SISTER CHROMATID COHESION PROTEIN DCC1"/>
    <property type="match status" value="1"/>
</dbReference>
<dbReference type="Pfam" id="PF09724">
    <property type="entry name" value="Dcc1"/>
    <property type="match status" value="1"/>
</dbReference>
<dbReference type="Proteomes" id="UP000053477">
    <property type="component" value="Unassembled WGS sequence"/>
</dbReference>
<evidence type="ECO:0000313" key="3">
    <source>
        <dbReference type="EMBL" id="KLO14630.1"/>
    </source>
</evidence>
<organism evidence="3 4">
    <name type="scientific">Schizopora paradoxa</name>
    <dbReference type="NCBI Taxonomy" id="27342"/>
    <lineage>
        <taxon>Eukaryota</taxon>
        <taxon>Fungi</taxon>
        <taxon>Dikarya</taxon>
        <taxon>Basidiomycota</taxon>
        <taxon>Agaricomycotina</taxon>
        <taxon>Agaricomycetes</taxon>
        <taxon>Hymenochaetales</taxon>
        <taxon>Schizoporaceae</taxon>
        <taxon>Schizopora</taxon>
    </lineage>
</organism>
<protein>
    <recommendedName>
        <fullName evidence="5">Sister chromatid cohesion protein Dcc1</fullName>
    </recommendedName>
</protein>
<evidence type="ECO:0000256" key="1">
    <source>
        <dbReference type="ARBA" id="ARBA00007017"/>
    </source>
</evidence>
<dbReference type="GO" id="GO:0000775">
    <property type="term" value="C:chromosome, centromeric region"/>
    <property type="evidence" value="ECO:0007669"/>
    <property type="project" value="TreeGrafter"/>
</dbReference>
<keyword evidence="4" id="KW-1185">Reference proteome</keyword>
<dbReference type="GO" id="GO:0034088">
    <property type="term" value="P:maintenance of mitotic sister chromatid cohesion"/>
    <property type="evidence" value="ECO:0007669"/>
    <property type="project" value="TreeGrafter"/>
</dbReference>
<sequence length="372" mass="41747">MPTFNISFPSRSDEGKYKLLELPKELVALIESNIDDNSYVWSLSIRGTGEDDAVLCTGEKTYLMKAVTLSNAYCILTPSQEDGREAVISDTVKQIVELSPTIPKTFKIKVLLRDQIYEEGREEVDSEVQTKWKSHSDVRRAIQASDKELEQALRSKRILNLNGYLRPLAPSYLNTALELMLNTLVSLNAPKDSVPVVDLVEVLQSDHDISRDVMLQIMAWFGELGDALNSISQTTTWKMDVHAVARQIGLGILSRYREASITTSEFTSQWRTALGDSFEAAADLALLKGNYIRLQATTLKYFSAEDLPATPQERFADLFLTKSSWELDEITPFLEDIATDNKERDKLLMKYTRSVDRNGTVTYVSARGGPTG</sequence>
<dbReference type="GO" id="GO:0000785">
    <property type="term" value="C:chromatin"/>
    <property type="evidence" value="ECO:0007669"/>
    <property type="project" value="TreeGrafter"/>
</dbReference>
<keyword evidence="2" id="KW-0235">DNA replication</keyword>
<dbReference type="OrthoDB" id="276989at2759"/>
<dbReference type="GO" id="GO:0031390">
    <property type="term" value="C:Ctf18 RFC-like complex"/>
    <property type="evidence" value="ECO:0007669"/>
    <property type="project" value="InterPro"/>
</dbReference>
<reference evidence="3 4" key="1">
    <citation type="submission" date="2015-04" db="EMBL/GenBank/DDBJ databases">
        <title>Complete genome sequence of Schizopora paradoxa KUC8140, a cosmopolitan wood degrader in East Asia.</title>
        <authorList>
            <consortium name="DOE Joint Genome Institute"/>
            <person name="Min B."/>
            <person name="Park H."/>
            <person name="Jang Y."/>
            <person name="Kim J.-J."/>
            <person name="Kim K.H."/>
            <person name="Pangilinan J."/>
            <person name="Lipzen A."/>
            <person name="Riley R."/>
            <person name="Grigoriev I.V."/>
            <person name="Spatafora J.W."/>
            <person name="Choi I.-G."/>
        </authorList>
    </citation>
    <scope>NUCLEOTIDE SEQUENCE [LARGE SCALE GENOMIC DNA]</scope>
    <source>
        <strain evidence="3 4">KUC8140</strain>
    </source>
</reference>
<name>A0A0H2RRL3_9AGAM</name>
<dbReference type="FunCoup" id="A0A0H2RRL3">
    <property type="interactions" value="284"/>
</dbReference>
<comment type="similarity">
    <text evidence="1">Belongs to the DCC1 family.</text>
</comment>
<dbReference type="STRING" id="27342.A0A0H2RRL3"/>
<evidence type="ECO:0000313" key="4">
    <source>
        <dbReference type="Proteomes" id="UP000053477"/>
    </source>
</evidence>
<dbReference type="InterPro" id="IPR019128">
    <property type="entry name" value="Dcc1"/>
</dbReference>
<evidence type="ECO:0000256" key="2">
    <source>
        <dbReference type="ARBA" id="ARBA00022705"/>
    </source>
</evidence>
<dbReference type="GO" id="GO:0006260">
    <property type="term" value="P:DNA replication"/>
    <property type="evidence" value="ECO:0007669"/>
    <property type="project" value="UniProtKB-KW"/>
</dbReference>
<accession>A0A0H2RRL3</accession>
<dbReference type="AlphaFoldDB" id="A0A0H2RRL3"/>
<dbReference type="EMBL" id="KQ085941">
    <property type="protein sequence ID" value="KLO14630.1"/>
    <property type="molecule type" value="Genomic_DNA"/>
</dbReference>
<gene>
    <name evidence="3" type="ORF">SCHPADRAFT_872384</name>
</gene>
<dbReference type="InParanoid" id="A0A0H2RRL3"/>
<proteinExistence type="inferred from homology"/>
<evidence type="ECO:0008006" key="5">
    <source>
        <dbReference type="Google" id="ProtNLM"/>
    </source>
</evidence>
<dbReference type="PANTHER" id="PTHR13395">
    <property type="entry name" value="SISTER CHROMATID COHESION PROTEIN DCC1-RELATED"/>
    <property type="match status" value="1"/>
</dbReference>